<keyword evidence="3" id="KW-1185">Reference proteome</keyword>
<proteinExistence type="predicted"/>
<reference evidence="1 3" key="1">
    <citation type="journal article" date="2008" name="Science">
        <title>The Physcomitrella genome reveals evolutionary insights into the conquest of land by plants.</title>
        <authorList>
            <person name="Rensing S."/>
            <person name="Lang D."/>
            <person name="Zimmer A."/>
            <person name="Terry A."/>
            <person name="Salamov A."/>
            <person name="Shapiro H."/>
            <person name="Nishiyama T."/>
            <person name="Perroud P.-F."/>
            <person name="Lindquist E."/>
            <person name="Kamisugi Y."/>
            <person name="Tanahashi T."/>
            <person name="Sakakibara K."/>
            <person name="Fujita T."/>
            <person name="Oishi K."/>
            <person name="Shin-I T."/>
            <person name="Kuroki Y."/>
            <person name="Toyoda A."/>
            <person name="Suzuki Y."/>
            <person name="Hashimoto A."/>
            <person name="Yamaguchi K."/>
            <person name="Sugano A."/>
            <person name="Kohara Y."/>
            <person name="Fujiyama A."/>
            <person name="Anterola A."/>
            <person name="Aoki S."/>
            <person name="Ashton N."/>
            <person name="Barbazuk W.B."/>
            <person name="Barker E."/>
            <person name="Bennetzen J."/>
            <person name="Bezanilla M."/>
            <person name="Blankenship R."/>
            <person name="Cho S.H."/>
            <person name="Dutcher S."/>
            <person name="Estelle M."/>
            <person name="Fawcett J.A."/>
            <person name="Gundlach H."/>
            <person name="Hanada K."/>
            <person name="Heyl A."/>
            <person name="Hicks K.A."/>
            <person name="Hugh J."/>
            <person name="Lohr M."/>
            <person name="Mayer K."/>
            <person name="Melkozernov A."/>
            <person name="Murata T."/>
            <person name="Nelson D."/>
            <person name="Pils B."/>
            <person name="Prigge M."/>
            <person name="Reiss B."/>
            <person name="Renner T."/>
            <person name="Rombauts S."/>
            <person name="Rushton P."/>
            <person name="Sanderfoot A."/>
            <person name="Schween G."/>
            <person name="Shiu S.-H."/>
            <person name="Stueber K."/>
            <person name="Theodoulou F.L."/>
            <person name="Tu H."/>
            <person name="Van de Peer Y."/>
            <person name="Verrier P.J."/>
            <person name="Waters E."/>
            <person name="Wood A."/>
            <person name="Yang L."/>
            <person name="Cove D."/>
            <person name="Cuming A."/>
            <person name="Hasebe M."/>
            <person name="Lucas S."/>
            <person name="Mishler D.B."/>
            <person name="Reski R."/>
            <person name="Grigoriev I."/>
            <person name="Quatrano R.S."/>
            <person name="Boore J.L."/>
        </authorList>
    </citation>
    <scope>NUCLEOTIDE SEQUENCE [LARGE SCALE GENOMIC DNA]</scope>
    <source>
        <strain evidence="2 3">cv. Gransden 2004</strain>
    </source>
</reference>
<evidence type="ECO:0000313" key="1">
    <source>
        <dbReference type="EMBL" id="PNR27347.1"/>
    </source>
</evidence>
<evidence type="ECO:0000313" key="3">
    <source>
        <dbReference type="Proteomes" id="UP000006727"/>
    </source>
</evidence>
<protein>
    <submittedName>
        <fullName evidence="1 2">Uncharacterized protein</fullName>
    </submittedName>
</protein>
<dbReference type="EnsemblPlants" id="Pp3c25_2490V3.1">
    <property type="protein sequence ID" value="PAC:32980085.CDS.1"/>
    <property type="gene ID" value="Pp3c25_2490"/>
</dbReference>
<dbReference type="PANTHER" id="PTHR47383">
    <property type="entry name" value="OS03G0659800 PROTEIN"/>
    <property type="match status" value="1"/>
</dbReference>
<organism evidence="1">
    <name type="scientific">Physcomitrium patens</name>
    <name type="common">Spreading-leaved earth moss</name>
    <name type="synonym">Physcomitrella patens</name>
    <dbReference type="NCBI Taxonomy" id="3218"/>
    <lineage>
        <taxon>Eukaryota</taxon>
        <taxon>Viridiplantae</taxon>
        <taxon>Streptophyta</taxon>
        <taxon>Embryophyta</taxon>
        <taxon>Bryophyta</taxon>
        <taxon>Bryophytina</taxon>
        <taxon>Bryopsida</taxon>
        <taxon>Funariidae</taxon>
        <taxon>Funariales</taxon>
        <taxon>Funariaceae</taxon>
        <taxon>Physcomitrium</taxon>
    </lineage>
</organism>
<accession>A0A2K1IDJ7</accession>
<dbReference type="Gramene" id="Pp3c25_2490V3.1">
    <property type="protein sequence ID" value="PAC:32980085.CDS.1"/>
    <property type="gene ID" value="Pp3c25_2490"/>
</dbReference>
<name>A0A2K1IDJ7_PHYPA</name>
<reference evidence="2" key="3">
    <citation type="submission" date="2020-12" db="UniProtKB">
        <authorList>
            <consortium name="EnsemblPlants"/>
        </authorList>
    </citation>
    <scope>IDENTIFICATION</scope>
</reference>
<sequence length="95" mass="10213">MSKAGEMQLADGILMNLPEHPDQQLEIAQQITRFAVSGRVANLEGELDCLTLKLVEKAAIVEDLQARVSAVESMLGGITAKLAVALQDQVPTLAW</sequence>
<evidence type="ECO:0000313" key="2">
    <source>
        <dbReference type="EnsemblPlants" id="PAC:32980085.CDS.1"/>
    </source>
</evidence>
<dbReference type="EMBL" id="ABEU02000025">
    <property type="protein sequence ID" value="PNR27347.1"/>
    <property type="molecule type" value="Genomic_DNA"/>
</dbReference>
<dbReference type="AlphaFoldDB" id="A0A2K1IDJ7"/>
<dbReference type="EnsemblPlants" id="Pp3c25_2490V3.2">
    <property type="protein sequence ID" value="PAC:32980086.CDS.1"/>
    <property type="gene ID" value="Pp3c25_2490"/>
</dbReference>
<dbReference type="Gramene" id="Pp3c25_2490V3.2">
    <property type="protein sequence ID" value="PAC:32980086.CDS.1"/>
    <property type="gene ID" value="Pp3c25_2490"/>
</dbReference>
<dbReference type="PANTHER" id="PTHR47383:SF8">
    <property type="entry name" value="OS01G0768300 PROTEIN"/>
    <property type="match status" value="1"/>
</dbReference>
<gene>
    <name evidence="1" type="ORF">PHYPA_029499</name>
</gene>
<dbReference type="Proteomes" id="UP000006727">
    <property type="component" value="Chromosome 25"/>
</dbReference>
<reference evidence="1 3" key="2">
    <citation type="journal article" date="2018" name="Plant J.">
        <title>The Physcomitrella patens chromosome-scale assembly reveals moss genome structure and evolution.</title>
        <authorList>
            <person name="Lang D."/>
            <person name="Ullrich K.K."/>
            <person name="Murat F."/>
            <person name="Fuchs J."/>
            <person name="Jenkins J."/>
            <person name="Haas F.B."/>
            <person name="Piednoel M."/>
            <person name="Gundlach H."/>
            <person name="Van Bel M."/>
            <person name="Meyberg R."/>
            <person name="Vives C."/>
            <person name="Morata J."/>
            <person name="Symeonidi A."/>
            <person name="Hiss M."/>
            <person name="Muchero W."/>
            <person name="Kamisugi Y."/>
            <person name="Saleh O."/>
            <person name="Blanc G."/>
            <person name="Decker E.L."/>
            <person name="van Gessel N."/>
            <person name="Grimwood J."/>
            <person name="Hayes R.D."/>
            <person name="Graham S.W."/>
            <person name="Gunter L.E."/>
            <person name="McDaniel S.F."/>
            <person name="Hoernstein S.N.W."/>
            <person name="Larsson A."/>
            <person name="Li F.W."/>
            <person name="Perroud P.F."/>
            <person name="Phillips J."/>
            <person name="Ranjan P."/>
            <person name="Rokshar D.S."/>
            <person name="Rothfels C.J."/>
            <person name="Schneider L."/>
            <person name="Shu S."/>
            <person name="Stevenson D.W."/>
            <person name="Thummler F."/>
            <person name="Tillich M."/>
            <person name="Villarreal Aguilar J.C."/>
            <person name="Widiez T."/>
            <person name="Wong G.K."/>
            <person name="Wymore A."/>
            <person name="Zhang Y."/>
            <person name="Zimmer A.D."/>
            <person name="Quatrano R.S."/>
            <person name="Mayer K.F.X."/>
            <person name="Goodstein D."/>
            <person name="Casacuberta J.M."/>
            <person name="Vandepoele K."/>
            <person name="Reski R."/>
            <person name="Cuming A.C."/>
            <person name="Tuskan G.A."/>
            <person name="Maumus F."/>
            <person name="Salse J."/>
            <person name="Schmutz J."/>
            <person name="Rensing S.A."/>
        </authorList>
    </citation>
    <scope>NUCLEOTIDE SEQUENCE [LARGE SCALE GENOMIC DNA]</scope>
    <source>
        <strain evidence="2 3">cv. Gransden 2004</strain>
    </source>
</reference>
<dbReference type="InParanoid" id="A0A2K1IDJ7"/>
<dbReference type="InterPro" id="IPR058936">
    <property type="entry name" value="At4g15545-like"/>
</dbReference>